<evidence type="ECO:0000313" key="3">
    <source>
        <dbReference type="EMBL" id="WUX56723.1"/>
    </source>
</evidence>
<dbReference type="EMBL" id="CP109495">
    <property type="protein sequence ID" value="WUX56723.1"/>
    <property type="molecule type" value="Genomic_DNA"/>
</dbReference>
<comment type="similarity">
    <text evidence="1">Belongs to the cycloisomerase 2 family.</text>
</comment>
<dbReference type="InterPro" id="IPR050282">
    <property type="entry name" value="Cycloisomerase_2"/>
</dbReference>
<dbReference type="Proteomes" id="UP001432209">
    <property type="component" value="Chromosome"/>
</dbReference>
<organism evidence="3 4">
    <name type="scientific">Streptomyces niveus</name>
    <name type="common">Streptomyces spheroides</name>
    <dbReference type="NCBI Taxonomy" id="193462"/>
    <lineage>
        <taxon>Bacteria</taxon>
        <taxon>Bacillati</taxon>
        <taxon>Actinomycetota</taxon>
        <taxon>Actinomycetes</taxon>
        <taxon>Kitasatosporales</taxon>
        <taxon>Streptomycetaceae</taxon>
        <taxon>Streptomyces</taxon>
    </lineage>
</organism>
<sequence length="361" mass="36956">MGDRSDGGGEARSDGRAYIGSFTSAGGRGVIATTVDTDTGALTELGATDALADPSYLALSADGSMLYAVSEGEEGAAAAFEVTPRASGGTSAPRLVGEPVPVCGSGPTHLALAAGHLVTANYGSGSVTVLPVHADGTLGAAAGIRQHEGTGPDPERQEGPHAHQVLPDPSGKWLLAVDLGTDSVWTSAVDPGSGDITPHTETALRPGTGPRHLVFHPAGTHAYVLNELEATLTVCRWDAEKGALEPVGEAPVLPDGVEVASYASEIVVSHDGRHLWAAVRGHDSIAVLTLDETREKAVLVTTVDCGGRWPRDLTLDPAGRRLYAANEHSGDVTWFDIDPATGIPSRAGSFEAPAASCVIFG</sequence>
<dbReference type="SUPFAM" id="SSF51004">
    <property type="entry name" value="C-terminal (heme d1) domain of cytochrome cd1-nitrite reductase"/>
    <property type="match status" value="1"/>
</dbReference>
<reference evidence="3" key="1">
    <citation type="submission" date="2022-10" db="EMBL/GenBank/DDBJ databases">
        <title>The complete genomes of actinobacterial strains from the NBC collection.</title>
        <authorList>
            <person name="Joergensen T.S."/>
            <person name="Alvarez Arevalo M."/>
            <person name="Sterndorff E.B."/>
            <person name="Faurdal D."/>
            <person name="Vuksanovic O."/>
            <person name="Mourched A.-S."/>
            <person name="Charusanti P."/>
            <person name="Shaw S."/>
            <person name="Blin K."/>
            <person name="Weber T."/>
        </authorList>
    </citation>
    <scope>NUCLEOTIDE SEQUENCE</scope>
    <source>
        <strain evidence="3">NBC_01432</strain>
    </source>
</reference>
<protein>
    <submittedName>
        <fullName evidence="3">Lactonase family protein</fullName>
    </submittedName>
</protein>
<evidence type="ECO:0000313" key="4">
    <source>
        <dbReference type="Proteomes" id="UP001432209"/>
    </source>
</evidence>
<evidence type="ECO:0000256" key="1">
    <source>
        <dbReference type="ARBA" id="ARBA00005564"/>
    </source>
</evidence>
<dbReference type="InterPro" id="IPR019405">
    <property type="entry name" value="Lactonase_7-beta_prop"/>
</dbReference>
<name>A0ABZ2AH21_STRNV</name>
<dbReference type="PANTHER" id="PTHR30344:SF1">
    <property type="entry name" value="6-PHOSPHOGLUCONOLACTONASE"/>
    <property type="match status" value="1"/>
</dbReference>
<dbReference type="Gene3D" id="2.130.10.10">
    <property type="entry name" value="YVTN repeat-like/Quinoprotein amine dehydrogenase"/>
    <property type="match status" value="1"/>
</dbReference>
<dbReference type="InterPro" id="IPR015943">
    <property type="entry name" value="WD40/YVTN_repeat-like_dom_sf"/>
</dbReference>
<dbReference type="RefSeq" id="WP_329081622.1">
    <property type="nucleotide sequence ID" value="NZ_CP109393.1"/>
</dbReference>
<feature type="compositionally biased region" description="Basic and acidic residues" evidence="2">
    <location>
        <begin position="145"/>
        <end position="161"/>
    </location>
</feature>
<gene>
    <name evidence="3" type="ORF">OG442_37220</name>
</gene>
<dbReference type="PANTHER" id="PTHR30344">
    <property type="entry name" value="6-PHOSPHOGLUCONOLACTONASE-RELATED"/>
    <property type="match status" value="1"/>
</dbReference>
<dbReference type="InterPro" id="IPR011048">
    <property type="entry name" value="Haem_d1_sf"/>
</dbReference>
<dbReference type="Pfam" id="PF10282">
    <property type="entry name" value="Lactonase"/>
    <property type="match status" value="1"/>
</dbReference>
<accession>A0ABZ2AH21</accession>
<feature type="region of interest" description="Disordered" evidence="2">
    <location>
        <begin position="144"/>
        <end position="168"/>
    </location>
</feature>
<keyword evidence="4" id="KW-1185">Reference proteome</keyword>
<proteinExistence type="inferred from homology"/>
<evidence type="ECO:0000256" key="2">
    <source>
        <dbReference type="SAM" id="MobiDB-lite"/>
    </source>
</evidence>